<dbReference type="GO" id="GO:0003677">
    <property type="term" value="F:DNA binding"/>
    <property type="evidence" value="ECO:0007669"/>
    <property type="project" value="UniProtKB-KW"/>
</dbReference>
<evidence type="ECO:0000259" key="2">
    <source>
        <dbReference type="PROSITE" id="PS50943"/>
    </source>
</evidence>
<protein>
    <submittedName>
        <fullName evidence="3">HTH-type transcriptional regulator YqaE</fullName>
    </submittedName>
</protein>
<dbReference type="SUPFAM" id="SSF47413">
    <property type="entry name" value="lambda repressor-like DNA-binding domains"/>
    <property type="match status" value="1"/>
</dbReference>
<dbReference type="Proteomes" id="UP001321861">
    <property type="component" value="Chromosome"/>
</dbReference>
<gene>
    <name evidence="3" type="primary">yqaE</name>
    <name evidence="3" type="ORF">XA3_03740</name>
</gene>
<keyword evidence="4" id="KW-1185">Reference proteome</keyword>
<accession>A0AAU9DVN9</accession>
<dbReference type="EMBL" id="AP026802">
    <property type="protein sequence ID" value="BDR57933.1"/>
    <property type="molecule type" value="Genomic_DNA"/>
</dbReference>
<name>A0AAU9DVN9_9LACO</name>
<dbReference type="InterPro" id="IPR001387">
    <property type="entry name" value="Cro/C1-type_HTH"/>
</dbReference>
<dbReference type="SMART" id="SM00530">
    <property type="entry name" value="HTH_XRE"/>
    <property type="match status" value="1"/>
</dbReference>
<dbReference type="Gene3D" id="1.10.260.40">
    <property type="entry name" value="lambda repressor-like DNA-binding domains"/>
    <property type="match status" value="1"/>
</dbReference>
<keyword evidence="1" id="KW-0238">DNA-binding</keyword>
<dbReference type="PROSITE" id="PS50943">
    <property type="entry name" value="HTH_CROC1"/>
    <property type="match status" value="1"/>
</dbReference>
<dbReference type="PANTHER" id="PTHR46558:SF14">
    <property type="entry name" value="HTH-TYPE TRANSCRIPTIONAL REGULATOR ANSR"/>
    <property type="match status" value="1"/>
</dbReference>
<dbReference type="CDD" id="cd00093">
    <property type="entry name" value="HTH_XRE"/>
    <property type="match status" value="1"/>
</dbReference>
<feature type="domain" description="HTH cro/C1-type" evidence="2">
    <location>
        <begin position="6"/>
        <end position="60"/>
    </location>
</feature>
<evidence type="ECO:0000256" key="1">
    <source>
        <dbReference type="ARBA" id="ARBA00023125"/>
    </source>
</evidence>
<dbReference type="Pfam" id="PF01381">
    <property type="entry name" value="HTH_3"/>
    <property type="match status" value="1"/>
</dbReference>
<proteinExistence type="predicted"/>
<dbReference type="AlphaFoldDB" id="A0AAU9DVN9"/>
<sequence>MFNERLRSQRKLLHFTQEYVAKEIGVTRAAYSAYESGKRQPNFLILINIAQLLNVSIDYLLGNNKNDHRNDLGIMAEDLLKKSVDDNYYEFWGQPATPTQKSYLETALRIAIDLAKQKA</sequence>
<dbReference type="RefSeq" id="WP_317635861.1">
    <property type="nucleotide sequence ID" value="NZ_AP026802.1"/>
</dbReference>
<dbReference type="InterPro" id="IPR010982">
    <property type="entry name" value="Lambda_DNA-bd_dom_sf"/>
</dbReference>
<evidence type="ECO:0000313" key="4">
    <source>
        <dbReference type="Proteomes" id="UP001321861"/>
    </source>
</evidence>
<reference evidence="3 4" key="1">
    <citation type="journal article" date="2023" name="Microbiol. Spectr.">
        <title>Symbiosis of Carpenter Bees with Uncharacterized Lactic Acid Bacteria Showing NAD Auxotrophy.</title>
        <authorList>
            <person name="Kawasaki S."/>
            <person name="Ozawa K."/>
            <person name="Mori T."/>
            <person name="Yamamoto A."/>
            <person name="Ito M."/>
            <person name="Ohkuma M."/>
            <person name="Sakamoto M."/>
            <person name="Matsutani M."/>
        </authorList>
    </citation>
    <scope>NUCLEOTIDE SEQUENCE [LARGE SCALE GENOMIC DNA]</scope>
    <source>
        <strain evidence="3 4">XA3</strain>
    </source>
</reference>
<dbReference type="PANTHER" id="PTHR46558">
    <property type="entry name" value="TRACRIPTIONAL REGULATORY PROTEIN-RELATED-RELATED"/>
    <property type="match status" value="1"/>
</dbReference>
<evidence type="ECO:0000313" key="3">
    <source>
        <dbReference type="EMBL" id="BDR57933.1"/>
    </source>
</evidence>
<organism evidence="3 4">
    <name type="scientific">Xylocopilactobacillus apicola</name>
    <dbReference type="NCBI Taxonomy" id="2932184"/>
    <lineage>
        <taxon>Bacteria</taxon>
        <taxon>Bacillati</taxon>
        <taxon>Bacillota</taxon>
        <taxon>Bacilli</taxon>
        <taxon>Lactobacillales</taxon>
        <taxon>Lactobacillaceae</taxon>
        <taxon>Xylocopilactobacillus</taxon>
    </lineage>
</organism>
<dbReference type="KEGG" id="xap:XA3_03740"/>